<keyword evidence="4" id="KW-1185">Reference proteome</keyword>
<accession>A0A9Q1GZP1</accession>
<feature type="coiled-coil region" evidence="1">
    <location>
        <begin position="165"/>
        <end position="192"/>
    </location>
</feature>
<comment type="caution">
    <text evidence="3">The sequence shown here is derived from an EMBL/GenBank/DDBJ whole genome shotgun (WGS) entry which is preliminary data.</text>
</comment>
<dbReference type="EMBL" id="JAKOGI010001009">
    <property type="protein sequence ID" value="KAJ8428412.1"/>
    <property type="molecule type" value="Genomic_DNA"/>
</dbReference>
<feature type="region of interest" description="Disordered" evidence="2">
    <location>
        <begin position="201"/>
        <end position="228"/>
    </location>
</feature>
<sequence>MPQILGSLLHKARNFYNGLFNGKRSKKAPIVLGYIYRDLEQVASHLDHPEIFSALYYQRPESECPIDYPALMRYAGINGKSISFQANTFWEQSPKGQHLVDMKLLDKDFKFLLSIRSSHMEISWLTSKVEETFSAAEIITKTEELVDILRLHLLSSRDSMHNSKIAHMEDNIKELSSKALELELKKKKILKEERLCKMREDLMDHKQKPVTPEGELRASVNLKRKEKE</sequence>
<proteinExistence type="predicted"/>
<dbReference type="AlphaFoldDB" id="A0A9Q1GZP1"/>
<protein>
    <submittedName>
        <fullName evidence="3">Uncharacterized protein</fullName>
    </submittedName>
</protein>
<name>A0A9Q1GZP1_9CARY</name>
<evidence type="ECO:0000256" key="2">
    <source>
        <dbReference type="SAM" id="MobiDB-lite"/>
    </source>
</evidence>
<keyword evidence="1" id="KW-0175">Coiled coil</keyword>
<dbReference type="OrthoDB" id="2423701at2759"/>
<evidence type="ECO:0000313" key="4">
    <source>
        <dbReference type="Proteomes" id="UP001153076"/>
    </source>
</evidence>
<evidence type="ECO:0000313" key="3">
    <source>
        <dbReference type="EMBL" id="KAJ8428412.1"/>
    </source>
</evidence>
<reference evidence="3" key="1">
    <citation type="submission" date="2022-04" db="EMBL/GenBank/DDBJ databases">
        <title>Carnegiea gigantea Genome sequencing and assembly v2.</title>
        <authorList>
            <person name="Copetti D."/>
            <person name="Sanderson M.J."/>
            <person name="Burquez A."/>
            <person name="Wojciechowski M.F."/>
        </authorList>
    </citation>
    <scope>NUCLEOTIDE SEQUENCE</scope>
    <source>
        <strain evidence="3">SGP5-SGP5p</strain>
        <tissue evidence="3">Aerial part</tissue>
    </source>
</reference>
<gene>
    <name evidence="3" type="ORF">Cgig2_024558</name>
</gene>
<dbReference type="Proteomes" id="UP001153076">
    <property type="component" value="Unassembled WGS sequence"/>
</dbReference>
<organism evidence="3 4">
    <name type="scientific">Carnegiea gigantea</name>
    <dbReference type="NCBI Taxonomy" id="171969"/>
    <lineage>
        <taxon>Eukaryota</taxon>
        <taxon>Viridiplantae</taxon>
        <taxon>Streptophyta</taxon>
        <taxon>Embryophyta</taxon>
        <taxon>Tracheophyta</taxon>
        <taxon>Spermatophyta</taxon>
        <taxon>Magnoliopsida</taxon>
        <taxon>eudicotyledons</taxon>
        <taxon>Gunneridae</taxon>
        <taxon>Pentapetalae</taxon>
        <taxon>Caryophyllales</taxon>
        <taxon>Cactineae</taxon>
        <taxon>Cactaceae</taxon>
        <taxon>Cactoideae</taxon>
        <taxon>Echinocereeae</taxon>
        <taxon>Carnegiea</taxon>
    </lineage>
</organism>
<evidence type="ECO:0000256" key="1">
    <source>
        <dbReference type="SAM" id="Coils"/>
    </source>
</evidence>